<evidence type="ECO:0000256" key="1">
    <source>
        <dbReference type="ARBA" id="ARBA00022679"/>
    </source>
</evidence>
<dbReference type="InterPro" id="IPR000182">
    <property type="entry name" value="GNAT_dom"/>
</dbReference>
<gene>
    <name evidence="4" type="ORF">SSE37_12466</name>
</gene>
<accession>A3K6N2</accession>
<evidence type="ECO:0000313" key="5">
    <source>
        <dbReference type="Proteomes" id="UP000005713"/>
    </source>
</evidence>
<dbReference type="Gene3D" id="3.40.630.30">
    <property type="match status" value="1"/>
</dbReference>
<name>A3K6N2_SAGS3</name>
<keyword evidence="1 4" id="KW-0808">Transferase</keyword>
<comment type="caution">
    <text evidence="4">The sequence shown here is derived from an EMBL/GenBank/DDBJ whole genome shotgun (WGS) entry which is preliminary data.</text>
</comment>
<dbReference type="Pfam" id="PF00583">
    <property type="entry name" value="Acetyltransf_1"/>
    <property type="match status" value="1"/>
</dbReference>
<feature type="domain" description="N-acetyltransferase" evidence="3">
    <location>
        <begin position="4"/>
        <end position="163"/>
    </location>
</feature>
<dbReference type="CDD" id="cd04301">
    <property type="entry name" value="NAT_SF"/>
    <property type="match status" value="1"/>
</dbReference>
<evidence type="ECO:0000259" key="3">
    <source>
        <dbReference type="PROSITE" id="PS51186"/>
    </source>
</evidence>
<dbReference type="SUPFAM" id="SSF55729">
    <property type="entry name" value="Acyl-CoA N-acyltransferases (Nat)"/>
    <property type="match status" value="1"/>
</dbReference>
<dbReference type="GO" id="GO:0016747">
    <property type="term" value="F:acyltransferase activity, transferring groups other than amino-acyl groups"/>
    <property type="evidence" value="ECO:0007669"/>
    <property type="project" value="InterPro"/>
</dbReference>
<evidence type="ECO:0000256" key="2">
    <source>
        <dbReference type="ARBA" id="ARBA00023315"/>
    </source>
</evidence>
<proteinExistence type="predicted"/>
<dbReference type="EMBL" id="AAYA01000011">
    <property type="protein sequence ID" value="EBA07009.1"/>
    <property type="molecule type" value="Genomic_DNA"/>
</dbReference>
<dbReference type="OrthoDB" id="5459937at2"/>
<dbReference type="InterPro" id="IPR016181">
    <property type="entry name" value="Acyl_CoA_acyltransferase"/>
</dbReference>
<dbReference type="RefSeq" id="WP_005861077.1">
    <property type="nucleotide sequence ID" value="NZ_AAYA01000011.1"/>
</dbReference>
<dbReference type="AlphaFoldDB" id="A3K6N2"/>
<sequence length="185" mass="20413">MSDLILRAPEERDIPALHEMILRPAVQWGTGRLPWQRADWVAERVRARTEGVHSLVAEKDGRVVGWTTLTRGPDRRSHSGSLAITVHDLHHRQGIGRALMAAILDLADSWLGLIRTELEVNLDNHGAIALYRAFGFEDEGIRRASLLRDGVYVDSLLMGRLIAPRPLASQLPGFATTSDGSEDGA</sequence>
<keyword evidence="5" id="KW-1185">Reference proteome</keyword>
<organism evidence="4 5">
    <name type="scientific">Sagittula stellata (strain ATCC 700073 / DSM 11524 / E-37)</name>
    <dbReference type="NCBI Taxonomy" id="388399"/>
    <lineage>
        <taxon>Bacteria</taxon>
        <taxon>Pseudomonadati</taxon>
        <taxon>Pseudomonadota</taxon>
        <taxon>Alphaproteobacteria</taxon>
        <taxon>Rhodobacterales</taxon>
        <taxon>Roseobacteraceae</taxon>
        <taxon>Sagittula</taxon>
    </lineage>
</organism>
<dbReference type="eggNOG" id="COG1247">
    <property type="taxonomic scope" value="Bacteria"/>
</dbReference>
<dbReference type="InterPro" id="IPR050832">
    <property type="entry name" value="Bact_Acetyltransf"/>
</dbReference>
<reference evidence="4 5" key="1">
    <citation type="submission" date="2006-06" db="EMBL/GenBank/DDBJ databases">
        <authorList>
            <person name="Moran M.A."/>
            <person name="Ferriera S."/>
            <person name="Johnson J."/>
            <person name="Kravitz S."/>
            <person name="Beeson K."/>
            <person name="Sutton G."/>
            <person name="Rogers Y.-H."/>
            <person name="Friedman R."/>
            <person name="Frazier M."/>
            <person name="Venter J.C."/>
        </authorList>
    </citation>
    <scope>NUCLEOTIDE SEQUENCE [LARGE SCALE GENOMIC DNA]</scope>
    <source>
        <strain evidence="4 5">E-37</strain>
    </source>
</reference>
<dbReference type="PROSITE" id="PS51186">
    <property type="entry name" value="GNAT"/>
    <property type="match status" value="1"/>
</dbReference>
<dbReference type="PANTHER" id="PTHR43877">
    <property type="entry name" value="AMINOALKYLPHOSPHONATE N-ACETYLTRANSFERASE-RELATED-RELATED"/>
    <property type="match status" value="1"/>
</dbReference>
<dbReference type="Proteomes" id="UP000005713">
    <property type="component" value="Unassembled WGS sequence"/>
</dbReference>
<keyword evidence="2" id="KW-0012">Acyltransferase</keyword>
<evidence type="ECO:0000313" key="4">
    <source>
        <dbReference type="EMBL" id="EBA07009.1"/>
    </source>
</evidence>
<protein>
    <submittedName>
        <fullName evidence="4">Acetyltransferase, GNAT family protein</fullName>
    </submittedName>
</protein>